<dbReference type="PANTHER" id="PTHR43677:SF4">
    <property type="entry name" value="QUINONE OXIDOREDUCTASE-LIKE PROTEIN 2"/>
    <property type="match status" value="1"/>
</dbReference>
<accession>A0ABY9SWM6</accession>
<keyword evidence="3" id="KW-1185">Reference proteome</keyword>
<organism evidence="2 3">
    <name type="scientific">Brevibacillus brevis</name>
    <name type="common">Bacillus brevis</name>
    <dbReference type="NCBI Taxonomy" id="1393"/>
    <lineage>
        <taxon>Bacteria</taxon>
        <taxon>Bacillati</taxon>
        <taxon>Bacillota</taxon>
        <taxon>Bacilli</taxon>
        <taxon>Bacillales</taxon>
        <taxon>Paenibacillaceae</taxon>
        <taxon>Brevibacillus</taxon>
    </lineage>
</organism>
<gene>
    <name evidence="2" type="ORF">RGB73_15870</name>
</gene>
<dbReference type="SMART" id="SM00829">
    <property type="entry name" value="PKS_ER"/>
    <property type="match status" value="1"/>
</dbReference>
<dbReference type="SUPFAM" id="SSF51735">
    <property type="entry name" value="NAD(P)-binding Rossmann-fold domains"/>
    <property type="match status" value="1"/>
</dbReference>
<proteinExistence type="predicted"/>
<reference evidence="2 3" key="1">
    <citation type="submission" date="2023-09" db="EMBL/GenBank/DDBJ databases">
        <title>Complete Genome and Methylome dissection of Bacillus brevis NEB573 original source of BbsI restriction endonuclease.</title>
        <authorList>
            <person name="Fomenkov A."/>
            <person name="Roberts R.D."/>
        </authorList>
    </citation>
    <scope>NUCLEOTIDE SEQUENCE [LARGE SCALE GENOMIC DNA]</scope>
    <source>
        <strain evidence="2 3">NEB573</strain>
    </source>
</reference>
<dbReference type="InterPro" id="IPR051397">
    <property type="entry name" value="Zn-ADH-like_protein"/>
</dbReference>
<dbReference type="InterPro" id="IPR013154">
    <property type="entry name" value="ADH-like_N"/>
</dbReference>
<dbReference type="InterPro" id="IPR020843">
    <property type="entry name" value="ER"/>
</dbReference>
<dbReference type="CDD" id="cd08273">
    <property type="entry name" value="MDR8"/>
    <property type="match status" value="1"/>
</dbReference>
<feature type="domain" description="Enoyl reductase (ER)" evidence="1">
    <location>
        <begin position="12"/>
        <end position="333"/>
    </location>
</feature>
<dbReference type="RefSeq" id="WP_310763491.1">
    <property type="nucleotide sequence ID" value="NZ_CP134050.1"/>
</dbReference>
<name>A0ABY9SWM6_BREBE</name>
<dbReference type="InterPro" id="IPR036291">
    <property type="entry name" value="NAD(P)-bd_dom_sf"/>
</dbReference>
<sequence>MNRSSIIVTRYGGPDVLEVISEPLLAPGRGEIRVKVEASGVALADLMRREGLYPLSPEPPFIPGYDAIGIVDAIGPDVENHKIGDRAAVFFNGVGGYSSHVIAPAEEAIPVPETLDPAAAVALLLNYVTAYQMLHRIARVSAGDRVLIHGASGGVGTALLELGRLAELEMYGTASAAKRSVVEGYGAVAIDYRSSDFVEVLEKLAPNGIDAVFDPIGGRNWDRSMRTLHNQGTFVGYGYTSVLEPGTENDWAARWKSLAESKRTKKGNPVHLYSITSLKREHPDWFMEDVRHLFTLLSAGQIQPLISHRIPFQNAAQAHELLATSRATGKVVLVHS</sequence>
<evidence type="ECO:0000313" key="2">
    <source>
        <dbReference type="EMBL" id="WNC12220.1"/>
    </source>
</evidence>
<dbReference type="SUPFAM" id="SSF50129">
    <property type="entry name" value="GroES-like"/>
    <property type="match status" value="1"/>
</dbReference>
<dbReference type="Pfam" id="PF13602">
    <property type="entry name" value="ADH_zinc_N_2"/>
    <property type="match status" value="1"/>
</dbReference>
<protein>
    <submittedName>
        <fullName evidence="2">Medium chain dehydrogenase/reductase family protein</fullName>
    </submittedName>
</protein>
<dbReference type="Gene3D" id="3.40.50.720">
    <property type="entry name" value="NAD(P)-binding Rossmann-like Domain"/>
    <property type="match status" value="1"/>
</dbReference>
<evidence type="ECO:0000259" key="1">
    <source>
        <dbReference type="SMART" id="SM00829"/>
    </source>
</evidence>
<dbReference type="Pfam" id="PF08240">
    <property type="entry name" value="ADH_N"/>
    <property type="match status" value="1"/>
</dbReference>
<dbReference type="PANTHER" id="PTHR43677">
    <property type="entry name" value="SHORT-CHAIN DEHYDROGENASE/REDUCTASE"/>
    <property type="match status" value="1"/>
</dbReference>
<dbReference type="EMBL" id="CP134050">
    <property type="protein sequence ID" value="WNC12220.1"/>
    <property type="molecule type" value="Genomic_DNA"/>
</dbReference>
<dbReference type="Proteomes" id="UP001256827">
    <property type="component" value="Chromosome"/>
</dbReference>
<dbReference type="InterPro" id="IPR011032">
    <property type="entry name" value="GroES-like_sf"/>
</dbReference>
<dbReference type="Gene3D" id="3.90.180.10">
    <property type="entry name" value="Medium-chain alcohol dehydrogenases, catalytic domain"/>
    <property type="match status" value="1"/>
</dbReference>
<evidence type="ECO:0000313" key="3">
    <source>
        <dbReference type="Proteomes" id="UP001256827"/>
    </source>
</evidence>